<evidence type="ECO:0000256" key="7">
    <source>
        <dbReference type="SAM" id="Phobius"/>
    </source>
</evidence>
<dbReference type="Gene3D" id="1.10.8.60">
    <property type="match status" value="1"/>
</dbReference>
<dbReference type="Gene3D" id="3.40.50.300">
    <property type="entry name" value="P-loop containing nucleotide triphosphate hydrolases"/>
    <property type="match status" value="1"/>
</dbReference>
<accession>A0A8R7TID7</accession>
<reference evidence="9" key="3">
    <citation type="submission" date="2022-06" db="UniProtKB">
        <authorList>
            <consortium name="EnsemblPlants"/>
        </authorList>
    </citation>
    <scope>IDENTIFICATION</scope>
</reference>
<proteinExistence type="predicted"/>
<name>A0A8R7TID7_TRIUA</name>
<keyword evidence="2" id="KW-0547">Nucleotide-binding</keyword>
<dbReference type="PANTHER" id="PTHR45644">
    <property type="entry name" value="AAA ATPASE, PUTATIVE (AFU_ORTHOLOGUE AFUA_2G12920)-RELATED-RELATED"/>
    <property type="match status" value="1"/>
</dbReference>
<evidence type="ECO:0000256" key="3">
    <source>
        <dbReference type="ARBA" id="ARBA00022787"/>
    </source>
</evidence>
<dbReference type="Gramene" id="TuG1812G0200003074.01.T01">
    <property type="protein sequence ID" value="TuG1812G0200003074.01.T01"/>
    <property type="gene ID" value="TuG1812G0200003074.01"/>
</dbReference>
<keyword evidence="7" id="KW-0812">Transmembrane</keyword>
<feature type="region of interest" description="Disordered" evidence="6">
    <location>
        <begin position="172"/>
        <end position="238"/>
    </location>
</feature>
<keyword evidence="5" id="KW-0496">Mitochondrion</keyword>
<organism evidence="9 10">
    <name type="scientific">Triticum urartu</name>
    <name type="common">Red wild einkorn</name>
    <name type="synonym">Crithodium urartu</name>
    <dbReference type="NCBI Taxonomy" id="4572"/>
    <lineage>
        <taxon>Eukaryota</taxon>
        <taxon>Viridiplantae</taxon>
        <taxon>Streptophyta</taxon>
        <taxon>Embryophyta</taxon>
        <taxon>Tracheophyta</taxon>
        <taxon>Spermatophyta</taxon>
        <taxon>Magnoliopsida</taxon>
        <taxon>Liliopsida</taxon>
        <taxon>Poales</taxon>
        <taxon>Poaceae</taxon>
        <taxon>BOP clade</taxon>
        <taxon>Pooideae</taxon>
        <taxon>Triticodae</taxon>
        <taxon>Triticeae</taxon>
        <taxon>Triticinae</taxon>
        <taxon>Triticum</taxon>
    </lineage>
</organism>
<dbReference type="Pfam" id="PF00004">
    <property type="entry name" value="AAA"/>
    <property type="match status" value="1"/>
</dbReference>
<sequence>MEGKHMVMSAVGIGIGVGVGLGLASAPWSGGGSGGPARAGVTLERVEHELRRLVVDGRDSKVTFDEFPYYLSEQTRVVLTSAAYVHLKQAEISKYTRNLAPASRAILLSGPAELYQQMLAKALAHYFEAKILLLDPTDFLIKLHGKYGTGSSEQSVTRSISETTLEKMSGLLQSFTMTPQKEQSRGGMRRQSSMTDMKLRSSESTNSMPRLRRNASTSSDMSSLASQGPPSNSAPLRRSSSWTFDEKMLVQALYKVLHKVSKKSPIVLYIRDVEKFLQKSPKMFLLFEKLLAKLEGPVLLLGSRIVDMDFDDDELDDRLSALFPYNIDIKPPENENCLVSWNSQLEEDMKIIQFQDNRNHITEVLAENDLECLDLGSICLSDTMGLSKYIEEIVVSAVSYHLMNHKDPEYRNGKLILSAKSLSHALEIFQENKVCDKDTMKLERHTDARKIAEKGIAPTAAKLETKPATLLPPAAPAAATPAPPPESKTEPKKPENPLPPAKLPEVPPDNEFEKRIRPEVIPANEIGVSFDDIGALEDIKESLQELVMLPLRRPDLFKGGLLKPCRGILLFGPPGTGKTMLAKAIANEAQASFINVSMSTITSKWFGEDEKNVRALFTLAAKVSPTIIFVDEVDSMLGQRNRAGEHEAMRKIKNEFMTHWDGLLSRPDQKILVLAATNRPFDLDEAIIRRFERRIMVGLPSVQNREMIMKRLLSKEKVDEGLDYKELATMTEGYTGSDLKNLCTTAAYRPVRELIQKERKKELEKMKLEKGGSPLDPSKIKQKDKEIILRPLNMADLKEAKNQVAASFAAEGSIMGELKQWNDLYGEGGSRKKEQLTYFHKGSHEPVTIITRYHSFLVLLVFQGAPRHFAQNLGIKHSILFLNLNPPLLAIGINLIFILLVDYWHCVQNHKNCLT</sequence>
<protein>
    <recommendedName>
        <fullName evidence="8">AAA+ ATPase domain-containing protein</fullName>
    </recommendedName>
</protein>
<keyword evidence="7" id="KW-0472">Membrane</keyword>
<reference evidence="10" key="1">
    <citation type="journal article" date="2013" name="Nature">
        <title>Draft genome of the wheat A-genome progenitor Triticum urartu.</title>
        <authorList>
            <person name="Ling H.Q."/>
            <person name="Zhao S."/>
            <person name="Liu D."/>
            <person name="Wang J."/>
            <person name="Sun H."/>
            <person name="Zhang C."/>
            <person name="Fan H."/>
            <person name="Li D."/>
            <person name="Dong L."/>
            <person name="Tao Y."/>
            <person name="Gao C."/>
            <person name="Wu H."/>
            <person name="Li Y."/>
            <person name="Cui Y."/>
            <person name="Guo X."/>
            <person name="Zheng S."/>
            <person name="Wang B."/>
            <person name="Yu K."/>
            <person name="Liang Q."/>
            <person name="Yang W."/>
            <person name="Lou X."/>
            <person name="Chen J."/>
            <person name="Feng M."/>
            <person name="Jian J."/>
            <person name="Zhang X."/>
            <person name="Luo G."/>
            <person name="Jiang Y."/>
            <person name="Liu J."/>
            <person name="Wang Z."/>
            <person name="Sha Y."/>
            <person name="Zhang B."/>
            <person name="Wu H."/>
            <person name="Tang D."/>
            <person name="Shen Q."/>
            <person name="Xue P."/>
            <person name="Zou S."/>
            <person name="Wang X."/>
            <person name="Liu X."/>
            <person name="Wang F."/>
            <person name="Yang Y."/>
            <person name="An X."/>
            <person name="Dong Z."/>
            <person name="Zhang K."/>
            <person name="Zhang X."/>
            <person name="Luo M.C."/>
            <person name="Dvorak J."/>
            <person name="Tong Y."/>
            <person name="Wang J."/>
            <person name="Yang H."/>
            <person name="Li Z."/>
            <person name="Wang D."/>
            <person name="Zhang A."/>
            <person name="Wang J."/>
        </authorList>
    </citation>
    <scope>NUCLEOTIDE SEQUENCE</scope>
    <source>
        <strain evidence="10">cv. G1812</strain>
    </source>
</reference>
<dbReference type="InterPro" id="IPR056653">
    <property type="entry name" value="DUF7751"/>
</dbReference>
<dbReference type="GO" id="GO:0016887">
    <property type="term" value="F:ATP hydrolysis activity"/>
    <property type="evidence" value="ECO:0007669"/>
    <property type="project" value="InterPro"/>
</dbReference>
<dbReference type="SUPFAM" id="SSF52540">
    <property type="entry name" value="P-loop containing nucleoside triphosphate hydrolases"/>
    <property type="match status" value="1"/>
</dbReference>
<evidence type="ECO:0000313" key="9">
    <source>
        <dbReference type="EnsemblPlants" id="TuG1812G0200003074.01.T01"/>
    </source>
</evidence>
<reference evidence="9" key="2">
    <citation type="submission" date="2018-03" db="EMBL/GenBank/DDBJ databases">
        <title>The Triticum urartu genome reveals the dynamic nature of wheat genome evolution.</title>
        <authorList>
            <person name="Ling H."/>
            <person name="Ma B."/>
            <person name="Shi X."/>
            <person name="Liu H."/>
            <person name="Dong L."/>
            <person name="Sun H."/>
            <person name="Cao Y."/>
            <person name="Gao Q."/>
            <person name="Zheng S."/>
            <person name="Li Y."/>
            <person name="Yu Y."/>
            <person name="Du H."/>
            <person name="Qi M."/>
            <person name="Li Y."/>
            <person name="Yu H."/>
            <person name="Cui Y."/>
            <person name="Wang N."/>
            <person name="Chen C."/>
            <person name="Wu H."/>
            <person name="Zhao Y."/>
            <person name="Zhang J."/>
            <person name="Li Y."/>
            <person name="Zhou W."/>
            <person name="Zhang B."/>
            <person name="Hu W."/>
            <person name="Eijk M."/>
            <person name="Tang J."/>
            <person name="Witsenboer H."/>
            <person name="Zhao S."/>
            <person name="Li Z."/>
            <person name="Zhang A."/>
            <person name="Wang D."/>
            <person name="Liang C."/>
        </authorList>
    </citation>
    <scope>NUCLEOTIDE SEQUENCE [LARGE SCALE GENOMIC DNA]</scope>
    <source>
        <strain evidence="9">cv. G1812</strain>
    </source>
</reference>
<dbReference type="InterPro" id="IPR041569">
    <property type="entry name" value="AAA_lid_3"/>
</dbReference>
<dbReference type="AlphaFoldDB" id="A0A8R7TID7"/>
<dbReference type="Proteomes" id="UP000015106">
    <property type="component" value="Chromosome 2"/>
</dbReference>
<evidence type="ECO:0000259" key="8">
    <source>
        <dbReference type="SMART" id="SM00382"/>
    </source>
</evidence>
<evidence type="ECO:0000256" key="6">
    <source>
        <dbReference type="SAM" id="MobiDB-lite"/>
    </source>
</evidence>
<keyword evidence="10" id="KW-1185">Reference proteome</keyword>
<feature type="domain" description="AAA+ ATPase" evidence="8">
    <location>
        <begin position="564"/>
        <end position="701"/>
    </location>
</feature>
<feature type="compositionally biased region" description="Polar residues" evidence="6">
    <location>
        <begin position="172"/>
        <end position="181"/>
    </location>
</feature>
<dbReference type="Pfam" id="PF24933">
    <property type="entry name" value="DUF7751"/>
    <property type="match status" value="1"/>
</dbReference>
<keyword evidence="4" id="KW-0067">ATP-binding</keyword>
<feature type="compositionally biased region" description="Polar residues" evidence="6">
    <location>
        <begin position="228"/>
        <end position="238"/>
    </location>
</feature>
<feature type="compositionally biased region" description="Low complexity" evidence="6">
    <location>
        <begin position="216"/>
        <end position="226"/>
    </location>
</feature>
<keyword evidence="7" id="KW-1133">Transmembrane helix</keyword>
<comment type="subcellular location">
    <subcellularLocation>
        <location evidence="1">Mitochondrion outer membrane</location>
        <topology evidence="1">Single-pass membrane protein</topology>
    </subcellularLocation>
</comment>
<feature type="region of interest" description="Disordered" evidence="6">
    <location>
        <begin position="472"/>
        <end position="509"/>
    </location>
</feature>
<dbReference type="SMART" id="SM00382">
    <property type="entry name" value="AAA"/>
    <property type="match status" value="1"/>
</dbReference>
<evidence type="ECO:0000256" key="4">
    <source>
        <dbReference type="ARBA" id="ARBA00022840"/>
    </source>
</evidence>
<evidence type="ECO:0000256" key="2">
    <source>
        <dbReference type="ARBA" id="ARBA00022741"/>
    </source>
</evidence>
<evidence type="ECO:0000256" key="1">
    <source>
        <dbReference type="ARBA" id="ARBA00004572"/>
    </source>
</evidence>
<dbReference type="GO" id="GO:0005741">
    <property type="term" value="C:mitochondrial outer membrane"/>
    <property type="evidence" value="ECO:0007669"/>
    <property type="project" value="UniProtKB-SubCell"/>
</dbReference>
<keyword evidence="3" id="KW-1000">Mitochondrion outer membrane</keyword>
<dbReference type="PROSITE" id="PS00674">
    <property type="entry name" value="AAA"/>
    <property type="match status" value="1"/>
</dbReference>
<dbReference type="InterPro" id="IPR003959">
    <property type="entry name" value="ATPase_AAA_core"/>
</dbReference>
<feature type="compositionally biased region" description="Pro residues" evidence="6">
    <location>
        <begin position="496"/>
        <end position="507"/>
    </location>
</feature>
<evidence type="ECO:0000313" key="10">
    <source>
        <dbReference type="Proteomes" id="UP000015106"/>
    </source>
</evidence>
<dbReference type="InterPro" id="IPR027417">
    <property type="entry name" value="P-loop_NTPase"/>
</dbReference>
<feature type="transmembrane region" description="Helical" evidence="7">
    <location>
        <begin position="879"/>
        <end position="901"/>
    </location>
</feature>
<dbReference type="PANTHER" id="PTHR45644:SF85">
    <property type="entry name" value="P-LOOP CONTAINING NUCLEOSIDE TRIPHOSPHATE HYDROLASES SUPERFAMILY PROTEIN"/>
    <property type="match status" value="1"/>
</dbReference>
<dbReference type="Pfam" id="PF17862">
    <property type="entry name" value="AAA_lid_3"/>
    <property type="match status" value="1"/>
</dbReference>
<gene>
    <name evidence="9" type="primary">LOC125543318</name>
</gene>
<dbReference type="InterPro" id="IPR003960">
    <property type="entry name" value="ATPase_AAA_CS"/>
</dbReference>
<dbReference type="FunFam" id="3.40.50.300:FF:000416">
    <property type="entry name" value="p-loop nucleoside triphosphate hydrolase superfamily protein"/>
    <property type="match status" value="1"/>
</dbReference>
<evidence type="ECO:0000256" key="5">
    <source>
        <dbReference type="ARBA" id="ARBA00023128"/>
    </source>
</evidence>
<dbReference type="InterPro" id="IPR003593">
    <property type="entry name" value="AAA+_ATPase"/>
</dbReference>
<dbReference type="EnsemblPlants" id="TuG1812G0200003074.01.T01">
    <property type="protein sequence ID" value="TuG1812G0200003074.01.T01"/>
    <property type="gene ID" value="TuG1812G0200003074.01"/>
</dbReference>
<dbReference type="InterPro" id="IPR051701">
    <property type="entry name" value="Mito_OM_Translocase_MSP1"/>
</dbReference>
<dbReference type="GO" id="GO:0005524">
    <property type="term" value="F:ATP binding"/>
    <property type="evidence" value="ECO:0007669"/>
    <property type="project" value="UniProtKB-KW"/>
</dbReference>